<evidence type="ECO:0000256" key="3">
    <source>
        <dbReference type="ARBA" id="ARBA00022617"/>
    </source>
</evidence>
<evidence type="ECO:0000256" key="2">
    <source>
        <dbReference type="ARBA" id="ARBA00010617"/>
    </source>
</evidence>
<keyword evidence="4 8" id="KW-0479">Metal-binding</keyword>
<dbReference type="GO" id="GO:0005506">
    <property type="term" value="F:iron ion binding"/>
    <property type="evidence" value="ECO:0007669"/>
    <property type="project" value="InterPro"/>
</dbReference>
<dbReference type="RefSeq" id="XP_025569169.1">
    <property type="nucleotide sequence ID" value="XM_025722382.1"/>
</dbReference>
<feature type="transmembrane region" description="Helical" evidence="9">
    <location>
        <begin position="6"/>
        <end position="30"/>
    </location>
</feature>
<organism evidence="10 11">
    <name type="scientific">Aspergillus ibericus CBS 121593</name>
    <dbReference type="NCBI Taxonomy" id="1448316"/>
    <lineage>
        <taxon>Eukaryota</taxon>
        <taxon>Fungi</taxon>
        <taxon>Dikarya</taxon>
        <taxon>Ascomycota</taxon>
        <taxon>Pezizomycotina</taxon>
        <taxon>Eurotiomycetes</taxon>
        <taxon>Eurotiomycetidae</taxon>
        <taxon>Eurotiales</taxon>
        <taxon>Aspergillaceae</taxon>
        <taxon>Aspergillus</taxon>
        <taxon>Aspergillus subgen. Circumdati</taxon>
    </lineage>
</organism>
<evidence type="ECO:0000256" key="7">
    <source>
        <dbReference type="ARBA" id="ARBA00023033"/>
    </source>
</evidence>
<dbReference type="PANTHER" id="PTHR24305">
    <property type="entry name" value="CYTOCHROME P450"/>
    <property type="match status" value="1"/>
</dbReference>
<keyword evidence="9" id="KW-1133">Transmembrane helix</keyword>
<dbReference type="GO" id="GO:0016705">
    <property type="term" value="F:oxidoreductase activity, acting on paired donors, with incorporation or reduction of molecular oxygen"/>
    <property type="evidence" value="ECO:0007669"/>
    <property type="project" value="InterPro"/>
</dbReference>
<dbReference type="GO" id="GO:0020037">
    <property type="term" value="F:heme binding"/>
    <property type="evidence" value="ECO:0007669"/>
    <property type="project" value="InterPro"/>
</dbReference>
<comment type="similarity">
    <text evidence="2">Belongs to the cytochrome P450 family.</text>
</comment>
<keyword evidence="6 8" id="KW-0408">Iron</keyword>
<dbReference type="STRING" id="1448316.A0A395GHG8"/>
<proteinExistence type="inferred from homology"/>
<dbReference type="GeneID" id="37227247"/>
<keyword evidence="7" id="KW-0503">Monooxygenase</keyword>
<evidence type="ECO:0000256" key="8">
    <source>
        <dbReference type="PIRSR" id="PIRSR602401-1"/>
    </source>
</evidence>
<evidence type="ECO:0000313" key="10">
    <source>
        <dbReference type="EMBL" id="RAK94841.1"/>
    </source>
</evidence>
<dbReference type="InterPro" id="IPR050121">
    <property type="entry name" value="Cytochrome_P450_monoxygenase"/>
</dbReference>
<dbReference type="InterPro" id="IPR001128">
    <property type="entry name" value="Cyt_P450"/>
</dbReference>
<keyword evidence="11" id="KW-1185">Reference proteome</keyword>
<dbReference type="PRINTS" id="PR00385">
    <property type="entry name" value="P450"/>
</dbReference>
<evidence type="ECO:0000256" key="4">
    <source>
        <dbReference type="ARBA" id="ARBA00022723"/>
    </source>
</evidence>
<evidence type="ECO:0000256" key="1">
    <source>
        <dbReference type="ARBA" id="ARBA00001971"/>
    </source>
</evidence>
<keyword evidence="9" id="KW-0472">Membrane</keyword>
<dbReference type="PRINTS" id="PR00463">
    <property type="entry name" value="EP450I"/>
</dbReference>
<reference evidence="10 11" key="1">
    <citation type="submission" date="2018-02" db="EMBL/GenBank/DDBJ databases">
        <title>The genomes of Aspergillus section Nigri reveals drivers in fungal speciation.</title>
        <authorList>
            <consortium name="DOE Joint Genome Institute"/>
            <person name="Vesth T.C."/>
            <person name="Nybo J."/>
            <person name="Theobald S."/>
            <person name="Brandl J."/>
            <person name="Frisvad J.C."/>
            <person name="Nielsen K.F."/>
            <person name="Lyhne E.K."/>
            <person name="Kogle M.E."/>
            <person name="Kuo A."/>
            <person name="Riley R."/>
            <person name="Clum A."/>
            <person name="Nolan M."/>
            <person name="Lipzen A."/>
            <person name="Salamov A."/>
            <person name="Henrissat B."/>
            <person name="Wiebenga A."/>
            <person name="De vries R.P."/>
            <person name="Grigoriev I.V."/>
            <person name="Mortensen U.H."/>
            <person name="Andersen M.R."/>
            <person name="Baker S.E."/>
        </authorList>
    </citation>
    <scope>NUCLEOTIDE SEQUENCE [LARGE SCALE GENOMIC DNA]</scope>
    <source>
        <strain evidence="10 11">CBS 121593</strain>
    </source>
</reference>
<dbReference type="InterPro" id="IPR036396">
    <property type="entry name" value="Cyt_P450_sf"/>
</dbReference>
<dbReference type="EMBL" id="KZ824516">
    <property type="protein sequence ID" value="RAK94841.1"/>
    <property type="molecule type" value="Genomic_DNA"/>
</dbReference>
<sequence length="493" mass="56131">MSVTTTYTISIVTLVVLSVTYLLHALYCLFLHPLRKYSGPWHWAISDLPRIARTLQGTNVKIIHELHLRYGNVVRVGPNELSYTDGQAWKDIYNRHRGTFLKDPDFFGEAPNGVVHVASASGATHARMRRMLLRGFSERALREQGDLLLRHINHLVSTIRNHITHTDSAPTPVNVVDLLNFTTFDIQADMTFGESLHLLDNQTYVPWVRASMAGVKFMAIRCVLRKLALIGRVVELLTASRKKLEEHFNFSADLVNRRLARSETTNPDIWRFVLQEKEEVRLTLPEMHSNAFALMMAGSETTATVLSGLVYFLLREPVAMKRLATEIRDAFATDKDITPRTVARLEYLDGCILESMRLYPAAPVGLPRLVPSGGVNICNEMIPGGTMVYVSNYAANRSPRNFSRAEEYLPERWLGLDSAFEEDHKDAFQPFSMGPQNCLGQNLAWQEMRLIVSKLLWHFDIQDANTNAGWTDQKTYIVWEKKPLMVQMMLRSN</sequence>
<dbReference type="VEuPathDB" id="FungiDB:BO80DRAFT_460255"/>
<dbReference type="SUPFAM" id="SSF48264">
    <property type="entry name" value="Cytochrome P450"/>
    <property type="match status" value="1"/>
</dbReference>
<dbReference type="Proteomes" id="UP000249402">
    <property type="component" value="Unassembled WGS sequence"/>
</dbReference>
<evidence type="ECO:0000256" key="9">
    <source>
        <dbReference type="SAM" id="Phobius"/>
    </source>
</evidence>
<name>A0A395GHG8_9EURO</name>
<keyword evidence="5" id="KW-0560">Oxidoreductase</keyword>
<keyword evidence="9" id="KW-0812">Transmembrane</keyword>
<dbReference type="CDD" id="cd11058">
    <property type="entry name" value="CYP60B-like"/>
    <property type="match status" value="1"/>
</dbReference>
<accession>A0A395GHG8</accession>
<feature type="binding site" description="axial binding residue" evidence="8">
    <location>
        <position position="438"/>
    </location>
    <ligand>
        <name>heme</name>
        <dbReference type="ChEBI" id="CHEBI:30413"/>
    </ligand>
    <ligandPart>
        <name>Fe</name>
        <dbReference type="ChEBI" id="CHEBI:18248"/>
    </ligandPart>
</feature>
<evidence type="ECO:0000256" key="5">
    <source>
        <dbReference type="ARBA" id="ARBA00023002"/>
    </source>
</evidence>
<evidence type="ECO:0000313" key="11">
    <source>
        <dbReference type="Proteomes" id="UP000249402"/>
    </source>
</evidence>
<dbReference type="PANTHER" id="PTHR24305:SF210">
    <property type="entry name" value="CYTOCHROME P450 MONOOXYGENASE ASQL-RELATED"/>
    <property type="match status" value="1"/>
</dbReference>
<keyword evidence="3 8" id="KW-0349">Heme</keyword>
<dbReference type="OrthoDB" id="1470350at2759"/>
<dbReference type="InterPro" id="IPR002401">
    <property type="entry name" value="Cyt_P450_E_grp-I"/>
</dbReference>
<evidence type="ECO:0000256" key="6">
    <source>
        <dbReference type="ARBA" id="ARBA00023004"/>
    </source>
</evidence>
<gene>
    <name evidence="10" type="ORF">BO80DRAFT_460255</name>
</gene>
<protein>
    <submittedName>
        <fullName evidence="10">Cytochrome P450</fullName>
    </submittedName>
</protein>
<comment type="cofactor">
    <cofactor evidence="1 8">
        <name>heme</name>
        <dbReference type="ChEBI" id="CHEBI:30413"/>
    </cofactor>
</comment>
<dbReference type="Pfam" id="PF00067">
    <property type="entry name" value="p450"/>
    <property type="match status" value="1"/>
</dbReference>
<dbReference type="AlphaFoldDB" id="A0A395GHG8"/>
<dbReference type="Gene3D" id="1.10.630.10">
    <property type="entry name" value="Cytochrome P450"/>
    <property type="match status" value="1"/>
</dbReference>
<dbReference type="GO" id="GO:0004497">
    <property type="term" value="F:monooxygenase activity"/>
    <property type="evidence" value="ECO:0007669"/>
    <property type="project" value="UniProtKB-KW"/>
</dbReference>